<keyword evidence="2" id="KW-0238">DNA-binding</keyword>
<dbReference type="Pfam" id="PF00589">
    <property type="entry name" value="Phage_integrase"/>
    <property type="match status" value="1"/>
</dbReference>
<dbReference type="Gene3D" id="1.10.443.10">
    <property type="entry name" value="Intergrase catalytic core"/>
    <property type="match status" value="1"/>
</dbReference>
<comment type="similarity">
    <text evidence="1">Belongs to the 'phage' integrase family.</text>
</comment>
<dbReference type="PANTHER" id="PTHR30349">
    <property type="entry name" value="PHAGE INTEGRASE-RELATED"/>
    <property type="match status" value="1"/>
</dbReference>
<reference evidence="5 6" key="1">
    <citation type="journal article" date="2019" name="Nat. Med.">
        <title>A library of human gut bacterial isolates paired with longitudinal multiomics data enables mechanistic microbiome research.</title>
        <authorList>
            <person name="Poyet M."/>
            <person name="Groussin M."/>
            <person name="Gibbons S.M."/>
            <person name="Avila-Pacheco J."/>
            <person name="Jiang X."/>
            <person name="Kearney S.M."/>
            <person name="Perrotta A.R."/>
            <person name="Berdy B."/>
            <person name="Zhao S."/>
            <person name="Lieberman T.D."/>
            <person name="Swanson P.K."/>
            <person name="Smith M."/>
            <person name="Roesemann S."/>
            <person name="Alexander J.E."/>
            <person name="Rich S.A."/>
            <person name="Livny J."/>
            <person name="Vlamakis H."/>
            <person name="Clish C."/>
            <person name="Bullock K."/>
            <person name="Deik A."/>
            <person name="Scott J."/>
            <person name="Pierce K.A."/>
            <person name="Xavier R.J."/>
            <person name="Alm E.J."/>
        </authorList>
    </citation>
    <scope>NUCLEOTIDE SEQUENCE [LARGE SCALE GENOMIC DNA]</scope>
    <source>
        <strain evidence="5 6">BIOML-A2</strain>
    </source>
</reference>
<dbReference type="EMBL" id="WKPR01000004">
    <property type="protein sequence ID" value="MSB18905.1"/>
    <property type="molecule type" value="Genomic_DNA"/>
</dbReference>
<accession>A0A6I2QY56</accession>
<evidence type="ECO:0000313" key="6">
    <source>
        <dbReference type="Proteomes" id="UP000434475"/>
    </source>
</evidence>
<evidence type="ECO:0000313" key="5">
    <source>
        <dbReference type="EMBL" id="MSB18905.1"/>
    </source>
</evidence>
<organism evidence="5 6">
    <name type="scientific">Flavonifractor plautii</name>
    <name type="common">Fusobacterium plautii</name>
    <dbReference type="NCBI Taxonomy" id="292800"/>
    <lineage>
        <taxon>Bacteria</taxon>
        <taxon>Bacillati</taxon>
        <taxon>Bacillota</taxon>
        <taxon>Clostridia</taxon>
        <taxon>Eubacteriales</taxon>
        <taxon>Oscillospiraceae</taxon>
        <taxon>Flavonifractor</taxon>
    </lineage>
</organism>
<proteinExistence type="inferred from homology"/>
<evidence type="ECO:0000259" key="4">
    <source>
        <dbReference type="PROSITE" id="PS51898"/>
    </source>
</evidence>
<sequence length="401" mass="45563">MKSDINDLCEAFLAALTNAGYAVKSIENYKQVSNRFKKFCAENGYDTYTVNIGQIFADNVFNEETGAFVGYRNVMYGRFVRLINSFYLQGTFDFSMVTKEKNSPKSIHLIEIYQDYMEHLKTQYSNIGTIGFFQNGMLHLLRYMEDGGILTLKDLAVSDVVNYICSWSQKHQRNVLCILRNIFQHFGREDLYFAVAGIHPYRTKRIVPMFTDNEIMSIEEVLSSPSVSHRDAAIFFLGLTTGMRAVDVVDLRLANIDWDNETIFFQQSKTGNAVCLPLTVDIGNSIYRYILEERPRVDDDHVFLRSQAPFIPLGGHSTCYYIVSNILQRAGIQKDGRIWGMCMLRHNAASMMVQNSIPLTTIAAILGHAETRTTDIYITADISNLKECVLPLAGISRKVNT</sequence>
<feature type="domain" description="Tyr recombinase" evidence="4">
    <location>
        <begin position="206"/>
        <end position="390"/>
    </location>
</feature>
<keyword evidence="3" id="KW-0233">DNA recombination</keyword>
<comment type="caution">
    <text evidence="5">The sequence shown here is derived from an EMBL/GenBank/DDBJ whole genome shotgun (WGS) entry which is preliminary data.</text>
</comment>
<dbReference type="Proteomes" id="UP000434475">
    <property type="component" value="Unassembled WGS sequence"/>
</dbReference>
<dbReference type="PANTHER" id="PTHR30349:SF41">
    <property type="entry name" value="INTEGRASE_RECOMBINASE PROTEIN MJ0367-RELATED"/>
    <property type="match status" value="1"/>
</dbReference>
<evidence type="ECO:0000256" key="3">
    <source>
        <dbReference type="ARBA" id="ARBA00023172"/>
    </source>
</evidence>
<dbReference type="InterPro" id="IPR002104">
    <property type="entry name" value="Integrase_catalytic"/>
</dbReference>
<dbReference type="InterPro" id="IPR050090">
    <property type="entry name" value="Tyrosine_recombinase_XerCD"/>
</dbReference>
<name>A0A6I2QY56_FLAPL</name>
<evidence type="ECO:0000256" key="1">
    <source>
        <dbReference type="ARBA" id="ARBA00008857"/>
    </source>
</evidence>
<gene>
    <name evidence="5" type="ORF">GKE97_05160</name>
</gene>
<dbReference type="GO" id="GO:0006310">
    <property type="term" value="P:DNA recombination"/>
    <property type="evidence" value="ECO:0007669"/>
    <property type="project" value="UniProtKB-KW"/>
</dbReference>
<dbReference type="RefSeq" id="WP_172697329.1">
    <property type="nucleotide sequence ID" value="NZ_WKPR01000004.1"/>
</dbReference>
<dbReference type="GO" id="GO:0015074">
    <property type="term" value="P:DNA integration"/>
    <property type="evidence" value="ECO:0007669"/>
    <property type="project" value="InterPro"/>
</dbReference>
<dbReference type="AlphaFoldDB" id="A0A6I2QY56"/>
<dbReference type="PROSITE" id="PS51898">
    <property type="entry name" value="TYR_RECOMBINASE"/>
    <property type="match status" value="1"/>
</dbReference>
<evidence type="ECO:0000256" key="2">
    <source>
        <dbReference type="ARBA" id="ARBA00023125"/>
    </source>
</evidence>
<dbReference type="SUPFAM" id="SSF56349">
    <property type="entry name" value="DNA breaking-rejoining enzymes"/>
    <property type="match status" value="1"/>
</dbReference>
<protein>
    <submittedName>
        <fullName evidence="5">Tyrosine-type recombinase/integrase</fullName>
    </submittedName>
</protein>
<dbReference type="InterPro" id="IPR011010">
    <property type="entry name" value="DNA_brk_join_enz"/>
</dbReference>
<dbReference type="GO" id="GO:0003677">
    <property type="term" value="F:DNA binding"/>
    <property type="evidence" value="ECO:0007669"/>
    <property type="project" value="UniProtKB-KW"/>
</dbReference>
<dbReference type="InterPro" id="IPR013762">
    <property type="entry name" value="Integrase-like_cat_sf"/>
</dbReference>